<dbReference type="GO" id="GO:0012507">
    <property type="term" value="C:ER to Golgi transport vesicle membrane"/>
    <property type="evidence" value="ECO:0007669"/>
    <property type="project" value="TreeGrafter"/>
</dbReference>
<keyword evidence="6 7" id="KW-0472">Membrane</keyword>
<proteinExistence type="predicted"/>
<keyword evidence="4" id="KW-0653">Protein transport</keyword>
<dbReference type="SUPFAM" id="SSF58038">
    <property type="entry name" value="SNARE fusion complex"/>
    <property type="match status" value="1"/>
</dbReference>
<comment type="subcellular location">
    <subcellularLocation>
        <location evidence="1">Membrane</location>
        <topology evidence="1">Single-pass type IV membrane protein</topology>
    </subcellularLocation>
</comment>
<dbReference type="GO" id="GO:0005789">
    <property type="term" value="C:endoplasmic reticulum membrane"/>
    <property type="evidence" value="ECO:0007669"/>
    <property type="project" value="TreeGrafter"/>
</dbReference>
<dbReference type="GO" id="GO:0031902">
    <property type="term" value="C:late endosome membrane"/>
    <property type="evidence" value="ECO:0007669"/>
    <property type="project" value="TreeGrafter"/>
</dbReference>
<evidence type="ECO:0000256" key="6">
    <source>
        <dbReference type="ARBA" id="ARBA00023136"/>
    </source>
</evidence>
<reference evidence="8 9" key="1">
    <citation type="journal article" date="2024" name="Science">
        <title>Giant polyketide synthase enzymes in the biosynthesis of giant marine polyether toxins.</title>
        <authorList>
            <person name="Fallon T.R."/>
            <person name="Shende V.V."/>
            <person name="Wierzbicki I.H."/>
            <person name="Pendleton A.L."/>
            <person name="Watervoot N.F."/>
            <person name="Auber R.P."/>
            <person name="Gonzalez D.J."/>
            <person name="Wisecaver J.H."/>
            <person name="Moore B.S."/>
        </authorList>
    </citation>
    <scope>NUCLEOTIDE SEQUENCE [LARGE SCALE GENOMIC DNA]</scope>
    <source>
        <strain evidence="8 9">12B1</strain>
    </source>
</reference>
<dbReference type="GO" id="GO:0000149">
    <property type="term" value="F:SNARE binding"/>
    <property type="evidence" value="ECO:0007669"/>
    <property type="project" value="TreeGrafter"/>
</dbReference>
<dbReference type="Proteomes" id="UP001515480">
    <property type="component" value="Unassembled WGS sequence"/>
</dbReference>
<organism evidence="8 9">
    <name type="scientific">Prymnesium parvum</name>
    <name type="common">Toxic golden alga</name>
    <dbReference type="NCBI Taxonomy" id="97485"/>
    <lineage>
        <taxon>Eukaryota</taxon>
        <taxon>Haptista</taxon>
        <taxon>Haptophyta</taxon>
        <taxon>Prymnesiophyceae</taxon>
        <taxon>Prymnesiales</taxon>
        <taxon>Prymnesiaceae</taxon>
        <taxon>Prymnesium</taxon>
    </lineage>
</organism>
<dbReference type="AlphaFoldDB" id="A0AB34IRC5"/>
<keyword evidence="5 7" id="KW-1133">Transmembrane helix</keyword>
<evidence type="ECO:0000256" key="7">
    <source>
        <dbReference type="SAM" id="Phobius"/>
    </source>
</evidence>
<dbReference type="GO" id="GO:0006906">
    <property type="term" value="P:vesicle fusion"/>
    <property type="evidence" value="ECO:0007669"/>
    <property type="project" value="TreeGrafter"/>
</dbReference>
<accession>A0AB34IRC5</accession>
<keyword evidence="2" id="KW-0813">Transport</keyword>
<keyword evidence="9" id="KW-1185">Reference proteome</keyword>
<dbReference type="GO" id="GO:0005484">
    <property type="term" value="F:SNAP receptor activity"/>
    <property type="evidence" value="ECO:0007669"/>
    <property type="project" value="TreeGrafter"/>
</dbReference>
<sequence>MSSSTTSECVNYQAWNQPPRTGEQGLRRLQDVSRDLEDSQALGANVMANLSDQREQLRTALRHGDEMHGNLLISRRLIDRMTTRAFMVKFMFCIFIGVLLLAIGLIIFFKWGPHGTPASSPPPP</sequence>
<gene>
    <name evidence="8" type="ORF">AB1Y20_008399</name>
</gene>
<evidence type="ECO:0000256" key="3">
    <source>
        <dbReference type="ARBA" id="ARBA00022692"/>
    </source>
</evidence>
<name>A0AB34IRC5_PRYPA</name>
<dbReference type="GO" id="GO:0031201">
    <property type="term" value="C:SNARE complex"/>
    <property type="evidence" value="ECO:0007669"/>
    <property type="project" value="TreeGrafter"/>
</dbReference>
<dbReference type="GO" id="GO:0005794">
    <property type="term" value="C:Golgi apparatus"/>
    <property type="evidence" value="ECO:0007669"/>
    <property type="project" value="TreeGrafter"/>
</dbReference>
<keyword evidence="3 7" id="KW-0812">Transmembrane</keyword>
<protein>
    <recommendedName>
        <fullName evidence="10">V-SNARE coiled-coil homology domain-containing protein</fullName>
    </recommendedName>
</protein>
<dbReference type="PANTHER" id="PTHR21230">
    <property type="entry name" value="VESICLE TRANSPORT V-SNARE PROTEIN VTI1-RELATED"/>
    <property type="match status" value="1"/>
</dbReference>
<evidence type="ECO:0000256" key="1">
    <source>
        <dbReference type="ARBA" id="ARBA00004211"/>
    </source>
</evidence>
<comment type="caution">
    <text evidence="8">The sequence shown here is derived from an EMBL/GenBank/DDBJ whole genome shotgun (WGS) entry which is preliminary data.</text>
</comment>
<feature type="transmembrane region" description="Helical" evidence="7">
    <location>
        <begin position="86"/>
        <end position="109"/>
    </location>
</feature>
<evidence type="ECO:0000313" key="8">
    <source>
        <dbReference type="EMBL" id="KAL1504615.1"/>
    </source>
</evidence>
<dbReference type="Gene3D" id="1.20.5.110">
    <property type="match status" value="1"/>
</dbReference>
<evidence type="ECO:0000256" key="5">
    <source>
        <dbReference type="ARBA" id="ARBA00022989"/>
    </source>
</evidence>
<dbReference type="EMBL" id="JBGBPQ010000019">
    <property type="protein sequence ID" value="KAL1504615.1"/>
    <property type="molecule type" value="Genomic_DNA"/>
</dbReference>
<evidence type="ECO:0000256" key="2">
    <source>
        <dbReference type="ARBA" id="ARBA00022448"/>
    </source>
</evidence>
<dbReference type="GO" id="GO:0015031">
    <property type="term" value="P:protein transport"/>
    <property type="evidence" value="ECO:0007669"/>
    <property type="project" value="UniProtKB-KW"/>
</dbReference>
<evidence type="ECO:0000256" key="4">
    <source>
        <dbReference type="ARBA" id="ARBA00022927"/>
    </source>
</evidence>
<dbReference type="PANTHER" id="PTHR21230:SF26">
    <property type="entry name" value="VESICLE TRANSPORT THROUGH INTERACTION WITH T-SNARES HOMOLOG 1A"/>
    <property type="match status" value="1"/>
</dbReference>
<evidence type="ECO:0000313" key="9">
    <source>
        <dbReference type="Proteomes" id="UP001515480"/>
    </source>
</evidence>
<evidence type="ECO:0008006" key="10">
    <source>
        <dbReference type="Google" id="ProtNLM"/>
    </source>
</evidence>